<keyword evidence="4 6" id="KW-0862">Zinc</keyword>
<evidence type="ECO:0000313" key="10">
    <source>
        <dbReference type="Proteomes" id="UP001244563"/>
    </source>
</evidence>
<dbReference type="Pfam" id="PF01435">
    <property type="entry name" value="Peptidase_M48"/>
    <property type="match status" value="1"/>
</dbReference>
<keyword evidence="7" id="KW-1133">Transmembrane helix</keyword>
<keyword evidence="2" id="KW-0479">Metal-binding</keyword>
<dbReference type="PANTHER" id="PTHR34978:SF3">
    <property type="entry name" value="SLR0241 PROTEIN"/>
    <property type="match status" value="1"/>
</dbReference>
<keyword evidence="1 6" id="KW-0645">Protease</keyword>
<comment type="similarity">
    <text evidence="6">Belongs to the peptidase M48 family.</text>
</comment>
<evidence type="ECO:0000256" key="2">
    <source>
        <dbReference type="ARBA" id="ARBA00022723"/>
    </source>
</evidence>
<dbReference type="GeneID" id="84017833"/>
<proteinExistence type="inferred from homology"/>
<gene>
    <name evidence="9" type="ORF">J2T10_003391</name>
</gene>
<name>A0ABT9TPY0_PAENI</name>
<sequence>MFWTSYLLAVLALILAWPVPVLLSRAQWPARSPFTAMVLWQAIALAGGLSMIGAMLVYGLEPIGDNLLAGLRSLAGMVFNNEPTTALGFWHLFALSAAALLTAHLVFTLLLTYYKIERQRRRHRELLALLASPSDDGPGTVVINHESPVAYCLPGGARSVTVLSDGLMAALDPAELRAVLIHENAHLSQRHDLLLWAFAAWRQALPWFPTTRLAQTAVNSLIEMLADDVALRTESKGTLIKAIAIVASGSSQPAVSAAALKGGGAVVEGNGVSATGGADSPRTTASRVSRLLSPQPPLTKGLRVLVLAASAMLLAVPTALLIVPGLLG</sequence>
<dbReference type="InterPro" id="IPR001915">
    <property type="entry name" value="Peptidase_M48"/>
</dbReference>
<feature type="domain" description="Peptidase M48" evidence="8">
    <location>
        <begin position="121"/>
        <end position="198"/>
    </location>
</feature>
<feature type="transmembrane region" description="Helical" evidence="7">
    <location>
        <begin position="89"/>
        <end position="114"/>
    </location>
</feature>
<dbReference type="Proteomes" id="UP001244563">
    <property type="component" value="Unassembled WGS sequence"/>
</dbReference>
<comment type="caution">
    <text evidence="9">The sequence shown here is derived from an EMBL/GenBank/DDBJ whole genome shotgun (WGS) entry which is preliminary data.</text>
</comment>
<dbReference type="RefSeq" id="WP_039240773.1">
    <property type="nucleotide sequence ID" value="NZ_BDDW01000009.1"/>
</dbReference>
<protein>
    <submittedName>
        <fullName evidence="9">Zn-dependent protease with chaperone function</fullName>
    </submittedName>
</protein>
<reference evidence="9 10" key="1">
    <citation type="submission" date="2023-07" db="EMBL/GenBank/DDBJ databases">
        <title>Sorghum-associated microbial communities from plants grown in Nebraska, USA.</title>
        <authorList>
            <person name="Schachtman D."/>
        </authorList>
    </citation>
    <scope>NUCLEOTIDE SEQUENCE [LARGE SCALE GENOMIC DNA]</scope>
    <source>
        <strain evidence="9 10">CC523</strain>
    </source>
</reference>
<dbReference type="GO" id="GO:0008233">
    <property type="term" value="F:peptidase activity"/>
    <property type="evidence" value="ECO:0007669"/>
    <property type="project" value="UniProtKB-KW"/>
</dbReference>
<dbReference type="InterPro" id="IPR052173">
    <property type="entry name" value="Beta-lactam_resp_regulator"/>
</dbReference>
<evidence type="ECO:0000256" key="7">
    <source>
        <dbReference type="SAM" id="Phobius"/>
    </source>
</evidence>
<keyword evidence="7" id="KW-0812">Transmembrane</keyword>
<evidence type="ECO:0000256" key="1">
    <source>
        <dbReference type="ARBA" id="ARBA00022670"/>
    </source>
</evidence>
<accession>A0ABT9TPY0</accession>
<evidence type="ECO:0000256" key="3">
    <source>
        <dbReference type="ARBA" id="ARBA00022801"/>
    </source>
</evidence>
<keyword evidence="10" id="KW-1185">Reference proteome</keyword>
<dbReference type="GO" id="GO:0006508">
    <property type="term" value="P:proteolysis"/>
    <property type="evidence" value="ECO:0007669"/>
    <property type="project" value="UniProtKB-KW"/>
</dbReference>
<feature type="transmembrane region" description="Helical" evidence="7">
    <location>
        <begin position="38"/>
        <end position="60"/>
    </location>
</feature>
<keyword evidence="3 6" id="KW-0378">Hydrolase</keyword>
<evidence type="ECO:0000259" key="8">
    <source>
        <dbReference type="Pfam" id="PF01435"/>
    </source>
</evidence>
<dbReference type="CDD" id="cd07326">
    <property type="entry name" value="M56_BlaR1_MecR1_like"/>
    <property type="match status" value="1"/>
</dbReference>
<keyword evidence="5 6" id="KW-0482">Metalloprotease</keyword>
<evidence type="ECO:0000256" key="4">
    <source>
        <dbReference type="ARBA" id="ARBA00022833"/>
    </source>
</evidence>
<comment type="cofactor">
    <cofactor evidence="6">
        <name>Zn(2+)</name>
        <dbReference type="ChEBI" id="CHEBI:29105"/>
    </cofactor>
    <text evidence="6">Binds 1 zinc ion per subunit.</text>
</comment>
<keyword evidence="7" id="KW-0472">Membrane</keyword>
<dbReference type="Gene3D" id="3.30.2010.10">
    <property type="entry name" value="Metalloproteases ('zincins'), catalytic domain"/>
    <property type="match status" value="1"/>
</dbReference>
<evidence type="ECO:0000256" key="6">
    <source>
        <dbReference type="RuleBase" id="RU003983"/>
    </source>
</evidence>
<feature type="transmembrane region" description="Helical" evidence="7">
    <location>
        <begin position="6"/>
        <end position="26"/>
    </location>
</feature>
<evidence type="ECO:0000256" key="5">
    <source>
        <dbReference type="ARBA" id="ARBA00023049"/>
    </source>
</evidence>
<organism evidence="9 10">
    <name type="scientific">Paenarthrobacter nicotinovorans</name>
    <name type="common">Arthrobacter nicotinovorans</name>
    <dbReference type="NCBI Taxonomy" id="29320"/>
    <lineage>
        <taxon>Bacteria</taxon>
        <taxon>Bacillati</taxon>
        <taxon>Actinomycetota</taxon>
        <taxon>Actinomycetes</taxon>
        <taxon>Micrococcales</taxon>
        <taxon>Micrococcaceae</taxon>
        <taxon>Paenarthrobacter</taxon>
    </lineage>
</organism>
<feature type="transmembrane region" description="Helical" evidence="7">
    <location>
        <begin position="304"/>
        <end position="327"/>
    </location>
</feature>
<dbReference type="PANTHER" id="PTHR34978">
    <property type="entry name" value="POSSIBLE SENSOR-TRANSDUCER PROTEIN BLAR"/>
    <property type="match status" value="1"/>
</dbReference>
<evidence type="ECO:0000313" key="9">
    <source>
        <dbReference type="EMBL" id="MDQ0103726.1"/>
    </source>
</evidence>
<dbReference type="EMBL" id="JAUSSW010000010">
    <property type="protein sequence ID" value="MDQ0103726.1"/>
    <property type="molecule type" value="Genomic_DNA"/>
</dbReference>